<evidence type="ECO:0000256" key="4">
    <source>
        <dbReference type="ARBA" id="ARBA00022793"/>
    </source>
</evidence>
<keyword evidence="2 13" id="KW-0444">Lipid biosynthesis</keyword>
<dbReference type="EC" id="4.1.1.65" evidence="13"/>
<comment type="catalytic activity">
    <reaction evidence="13">
        <text>a 1,2-diacyl-sn-glycero-3-phospho-L-serine + H(+) = a 1,2-diacyl-sn-glycero-3-phosphoethanolamine + CO2</text>
        <dbReference type="Rhea" id="RHEA:20828"/>
        <dbReference type="ChEBI" id="CHEBI:15378"/>
        <dbReference type="ChEBI" id="CHEBI:16526"/>
        <dbReference type="ChEBI" id="CHEBI:57262"/>
        <dbReference type="ChEBI" id="CHEBI:64612"/>
        <dbReference type="EC" id="4.1.1.65"/>
    </reaction>
</comment>
<reference evidence="15" key="1">
    <citation type="submission" date="2021-12" db="EMBL/GenBank/DDBJ databases">
        <authorList>
            <person name="King R."/>
        </authorList>
    </citation>
    <scope>NUCLEOTIDE SEQUENCE</scope>
</reference>
<comment type="subcellular location">
    <molecule>Phosphatidylserine decarboxylase alpha chain</molecule>
    <subcellularLocation>
        <location evidence="13">Mitochondrion inner membrane</location>
        <topology evidence="13">Peripheral membrane protein</topology>
        <orientation evidence="13">Intermembrane side</orientation>
    </subcellularLocation>
    <text evidence="13">Anchored to the mitochondrial inner membrane through its interaction with the integral membrane beta chain.</text>
</comment>
<dbReference type="GO" id="GO:0016540">
    <property type="term" value="P:protein autoprocessing"/>
    <property type="evidence" value="ECO:0007669"/>
    <property type="project" value="UniProtKB-UniRule"/>
</dbReference>
<evidence type="ECO:0000256" key="13">
    <source>
        <dbReference type="HAMAP-Rule" id="MF_03208"/>
    </source>
</evidence>
<keyword evidence="13" id="KW-0496">Mitochondrion</keyword>
<dbReference type="HAMAP" id="MF_03208">
    <property type="entry name" value="PS_decarb_PSD_B_type1_euk"/>
    <property type="match status" value="1"/>
</dbReference>
<keyword evidence="11 13" id="KW-0670">Pyruvate</keyword>
<keyword evidence="4 13" id="KW-0210">Decarboxylase</keyword>
<evidence type="ECO:0000256" key="9">
    <source>
        <dbReference type="ARBA" id="ARBA00023239"/>
    </source>
</evidence>
<name>A0A9P0F3A1_BEMTA</name>
<feature type="transmembrane region" description="Helical" evidence="14">
    <location>
        <begin position="63"/>
        <end position="84"/>
    </location>
</feature>
<feature type="active site" description="Charge relay system; for autoendoproteolytic cleavage activity" evidence="13">
    <location>
        <position position="322"/>
    </location>
</feature>
<evidence type="ECO:0000256" key="14">
    <source>
        <dbReference type="SAM" id="Phobius"/>
    </source>
</evidence>
<dbReference type="AlphaFoldDB" id="A0A9P0F3A1"/>
<keyword evidence="13" id="KW-0865">Zymogen</keyword>
<organism evidence="15 16">
    <name type="scientific">Bemisia tabaci</name>
    <name type="common">Sweetpotato whitefly</name>
    <name type="synonym">Aleurodes tabaci</name>
    <dbReference type="NCBI Taxonomy" id="7038"/>
    <lineage>
        <taxon>Eukaryota</taxon>
        <taxon>Metazoa</taxon>
        <taxon>Ecdysozoa</taxon>
        <taxon>Arthropoda</taxon>
        <taxon>Hexapoda</taxon>
        <taxon>Insecta</taxon>
        <taxon>Pterygota</taxon>
        <taxon>Neoptera</taxon>
        <taxon>Paraneoptera</taxon>
        <taxon>Hemiptera</taxon>
        <taxon>Sternorrhyncha</taxon>
        <taxon>Aleyrodoidea</taxon>
        <taxon>Aleyrodidae</taxon>
        <taxon>Aleyrodinae</taxon>
        <taxon>Bemisia</taxon>
    </lineage>
</organism>
<feature type="active site" description="Charge relay system; for autoendoproteolytic cleavage activity" evidence="13">
    <location>
        <position position="426"/>
    </location>
</feature>
<dbReference type="InterPro" id="IPR033661">
    <property type="entry name" value="PSD_type1_euk"/>
</dbReference>
<comment type="similarity">
    <text evidence="13">Belongs to the phosphatidylserine decarboxylase family. PSD-B subfamily. Eukaryotic type I sub-subfamily.</text>
</comment>
<feature type="transmembrane region" description="Helical" evidence="14">
    <location>
        <begin position="31"/>
        <end position="51"/>
    </location>
</feature>
<dbReference type="InterPro" id="IPR003817">
    <property type="entry name" value="PS_Dcarbxylase"/>
</dbReference>
<evidence type="ECO:0000256" key="1">
    <source>
        <dbReference type="ARBA" id="ARBA00005189"/>
    </source>
</evidence>
<comment type="PTM">
    <text evidence="13">Is synthesized initially as an inactive proenzyme. Formation of the active enzyme involves a self-maturation process in which the active site pyruvoyl group is generated from an internal serine residue via an autocatalytic post-translational modification. Two non-identical subunits are generated from the proenzyme in this reaction, and the pyruvate is formed at the N-terminus of the alpha chain, which is derived from the carboxyl end of the proenzyme. The autoendoproteolytic cleavage occurs by a canonical serine protease mechanism, in which the side chain hydroxyl group of the serine supplies its oxygen atom to form the C-terminus of the beta chain, while the remainder of the serine residue undergoes an oxidative deamination to produce ammonia and the pyruvoyl prosthetic group on the alpha chain. During this reaction, the Ser that is part of the protease active site of the proenzyme becomes the pyruvoyl prosthetic group, which constitutes an essential element of the active site of the mature decarboxylase.</text>
</comment>
<dbReference type="PANTHER" id="PTHR10067:SF6">
    <property type="entry name" value="PHOSPHATIDYLSERINE DECARBOXYLASE PROENZYME, MITOCHONDRIAL"/>
    <property type="match status" value="1"/>
</dbReference>
<keyword evidence="5 13" id="KW-1133">Transmembrane helix</keyword>
<feature type="site" description="Cleavage (non-hydrolytic); by autocatalysis" evidence="13">
    <location>
        <begin position="425"/>
        <end position="426"/>
    </location>
</feature>
<keyword evidence="6 13" id="KW-0443">Lipid metabolism</keyword>
<keyword evidence="10 13" id="KW-1208">Phospholipid metabolism</keyword>
<dbReference type="GO" id="GO:0005743">
    <property type="term" value="C:mitochondrial inner membrane"/>
    <property type="evidence" value="ECO:0007669"/>
    <property type="project" value="UniProtKB-SubCell"/>
</dbReference>
<comment type="cofactor">
    <cofactor evidence="13">
        <name>pyruvate</name>
        <dbReference type="ChEBI" id="CHEBI:15361"/>
    </cofactor>
    <text evidence="13">Binds 1 pyruvoyl group covalently per subunit.</text>
</comment>
<dbReference type="KEGG" id="btab:109031265"/>
<evidence type="ECO:0000256" key="2">
    <source>
        <dbReference type="ARBA" id="ARBA00022516"/>
    </source>
</evidence>
<keyword evidence="16" id="KW-1185">Reference proteome</keyword>
<evidence type="ECO:0000256" key="7">
    <source>
        <dbReference type="ARBA" id="ARBA00023136"/>
    </source>
</evidence>
<feature type="modified residue" description="Pyruvic acid (Ser); by autocatalysis" evidence="13">
    <location>
        <position position="426"/>
    </location>
</feature>
<dbReference type="Pfam" id="PF02666">
    <property type="entry name" value="PS_Dcarbxylase"/>
    <property type="match status" value="2"/>
</dbReference>
<evidence type="ECO:0000256" key="12">
    <source>
        <dbReference type="ARBA" id="ARBA00045136"/>
    </source>
</evidence>
<evidence type="ECO:0000313" key="16">
    <source>
        <dbReference type="Proteomes" id="UP001152759"/>
    </source>
</evidence>
<proteinExistence type="inferred from homology"/>
<feature type="active site" description="Charge relay system; for autoendoproteolytic cleavage activity" evidence="13">
    <location>
        <position position="186"/>
    </location>
</feature>
<dbReference type="InterPro" id="IPR033177">
    <property type="entry name" value="PSD-B"/>
</dbReference>
<keyword evidence="9 13" id="KW-0456">Lyase</keyword>
<feature type="topological domain" description="Mitochondrial matrix" evidence="13">
    <location>
        <begin position="1"/>
        <end position="70"/>
    </location>
</feature>
<evidence type="ECO:0000256" key="8">
    <source>
        <dbReference type="ARBA" id="ARBA00023209"/>
    </source>
</evidence>
<evidence type="ECO:0000256" key="3">
    <source>
        <dbReference type="ARBA" id="ARBA00022692"/>
    </source>
</evidence>
<dbReference type="Proteomes" id="UP001152759">
    <property type="component" value="Chromosome 4"/>
</dbReference>
<feature type="topological domain" description="Mitochondrial intermembrane" evidence="13">
    <location>
        <begin position="90"/>
        <end position="460"/>
    </location>
</feature>
<feature type="chain" id="PRO_5040555441" description="Phosphatidylserine decarboxylase beta chain" evidence="13">
    <location>
        <begin position="1"/>
        <end position="425"/>
    </location>
</feature>
<keyword evidence="13" id="KW-0999">Mitochondrion inner membrane</keyword>
<protein>
    <recommendedName>
        <fullName evidence="13">Phosphatidylserine decarboxylase proenzyme, mitochondrial</fullName>
        <ecNumber evidence="13">4.1.1.65</ecNumber>
    </recommendedName>
    <component>
        <recommendedName>
            <fullName evidence="13">Phosphatidylserine decarboxylase beta chain</fullName>
        </recommendedName>
    </component>
    <component>
        <recommendedName>
            <fullName evidence="13">Phosphatidylserine decarboxylase alpha chain</fullName>
        </recommendedName>
    </component>
</protein>
<evidence type="ECO:0000256" key="10">
    <source>
        <dbReference type="ARBA" id="ARBA00023264"/>
    </source>
</evidence>
<evidence type="ECO:0000256" key="11">
    <source>
        <dbReference type="ARBA" id="ARBA00023317"/>
    </source>
</evidence>
<dbReference type="EMBL" id="OU963865">
    <property type="protein sequence ID" value="CAH0387869.1"/>
    <property type="molecule type" value="Genomic_DNA"/>
</dbReference>
<comment type="pathway">
    <text evidence="13">Phospholipid metabolism; phosphatidylethanolamine biosynthesis; phosphatidylethanolamine from CDP-diacylglycerol: step 2/2.</text>
</comment>
<dbReference type="GO" id="GO:0006646">
    <property type="term" value="P:phosphatidylethanolamine biosynthetic process"/>
    <property type="evidence" value="ECO:0007669"/>
    <property type="project" value="UniProtKB-UniRule"/>
</dbReference>
<evidence type="ECO:0000313" key="15">
    <source>
        <dbReference type="EMBL" id="CAH0387869.1"/>
    </source>
</evidence>
<accession>A0A9P0F3A1</accession>
<sequence>MSPIPASLTVTVSFAHKFFLSFVSVGWRSKLAFPSILFNKVAVLPLFVLLLGNSANVQRWKSYWKGWIPISAGMGLTILAVSQWKRWQSKLANPDECHISEFEIQCYRAVPLRAISRAWGWISSQRVPFSMREWLYTKYSVMFGVNLDEIADDLISFDSLSDFFIRQLREGVRPIAQAECLTSPADGTVLNFGRVTSCNIEQVKGVTYSIRTFLGEPTWQKRGSTTDSDSELLETKSKSIKASSLSTKASDSIVLTKHFSLNPFSWISWSSQTPEGTESNSSDVCHDPEWEEYRSKLLKDSVNNDLYQIVVYLAPGDYHRFHSPVNWNVSFRRHFQGELLSVNPVIAELVPELFCLNERAVYVGDWQHGFFSMTAVGATNVGSIRVYSDETLHTNTKKWKRGRFRDAELDLRWSKGDEVGEFRLGSTVVLLFEAPKSFQFSICRCQKIKVGESVCCDKEK</sequence>
<comment type="function">
    <text evidence="12">Catalyzes the formation of phosphatidylethanolamine (PtdEtn) from phosphatidylserine (PtdSer). Plays a central role in phospholipid metabolism and in the interorganelle trafficking of phosphatidylserine. May be involved in lipid droplet biogenesis at the endoplasmic reticulum membrane.</text>
</comment>
<keyword evidence="7 13" id="KW-0472">Membrane</keyword>
<feature type="active site" description="Schiff-base intermediate with substrate; via pyruvic acid; for decarboxylase activity" evidence="13">
    <location>
        <position position="426"/>
    </location>
</feature>
<evidence type="ECO:0000256" key="6">
    <source>
        <dbReference type="ARBA" id="ARBA00023098"/>
    </source>
</evidence>
<feature type="chain" id="PRO_5040555442" description="Phosphatidylserine decarboxylase alpha chain" evidence="13">
    <location>
        <begin position="426"/>
        <end position="460"/>
    </location>
</feature>
<gene>
    <name evidence="15" type="ORF">BEMITA_LOCUS6834</name>
</gene>
<dbReference type="NCBIfam" id="TIGR00163">
    <property type="entry name" value="PS_decarb"/>
    <property type="match status" value="1"/>
</dbReference>
<comment type="subunit">
    <text evidence="13">Heterodimer of a large membrane-associated beta subunit and a small pyruvoyl-containing alpha subunit.</text>
</comment>
<dbReference type="PANTHER" id="PTHR10067">
    <property type="entry name" value="PHOSPHATIDYLSERINE DECARBOXYLASE"/>
    <property type="match status" value="1"/>
</dbReference>
<keyword evidence="8 13" id="KW-0594">Phospholipid biosynthesis</keyword>
<comment type="pathway">
    <text evidence="1">Lipid metabolism.</text>
</comment>
<evidence type="ECO:0000256" key="5">
    <source>
        <dbReference type="ARBA" id="ARBA00022989"/>
    </source>
</evidence>
<comment type="subcellular location">
    <molecule>Phosphatidylserine decarboxylase beta chain</molecule>
    <subcellularLocation>
        <location evidence="13">Mitochondrion inner membrane</location>
        <topology evidence="13">Single-pass membrane protein</topology>
        <orientation evidence="13">Intermembrane side</orientation>
    </subcellularLocation>
</comment>
<dbReference type="GO" id="GO:0004609">
    <property type="term" value="F:phosphatidylserine decarboxylase activity"/>
    <property type="evidence" value="ECO:0007669"/>
    <property type="project" value="UniProtKB-UniRule"/>
</dbReference>
<keyword evidence="3 13" id="KW-0812">Transmembrane</keyword>